<dbReference type="PANTHER" id="PTHR13817">
    <property type="entry name" value="TITIN"/>
    <property type="match status" value="1"/>
</dbReference>
<evidence type="ECO:0000256" key="1">
    <source>
        <dbReference type="ARBA" id="ARBA00022737"/>
    </source>
</evidence>
<name>A0A538T2B0_UNCEI</name>
<dbReference type="InterPro" id="IPR013783">
    <property type="entry name" value="Ig-like_fold"/>
</dbReference>
<gene>
    <name evidence="4" type="ORF">E6K76_09585</name>
</gene>
<dbReference type="SMART" id="SM00060">
    <property type="entry name" value="FN3"/>
    <property type="match status" value="2"/>
</dbReference>
<dbReference type="PROSITE" id="PS50853">
    <property type="entry name" value="FN3"/>
    <property type="match status" value="1"/>
</dbReference>
<evidence type="ECO:0000259" key="3">
    <source>
        <dbReference type="PROSITE" id="PS50853"/>
    </source>
</evidence>
<reference evidence="4 5" key="1">
    <citation type="journal article" date="2019" name="Nat. Microbiol.">
        <title>Mediterranean grassland soil C-N compound turnover is dependent on rainfall and depth, and is mediated by genomically divergent microorganisms.</title>
        <authorList>
            <person name="Diamond S."/>
            <person name="Andeer P.F."/>
            <person name="Li Z."/>
            <person name="Crits-Christoph A."/>
            <person name="Burstein D."/>
            <person name="Anantharaman K."/>
            <person name="Lane K.R."/>
            <person name="Thomas B.C."/>
            <person name="Pan C."/>
            <person name="Northen T.R."/>
            <person name="Banfield J.F."/>
        </authorList>
    </citation>
    <scope>NUCLEOTIDE SEQUENCE [LARGE SCALE GENOMIC DNA]</scope>
    <source>
        <strain evidence="4">WS_6</strain>
    </source>
</reference>
<evidence type="ECO:0000313" key="4">
    <source>
        <dbReference type="EMBL" id="TMQ57771.1"/>
    </source>
</evidence>
<accession>A0A538T2B0</accession>
<proteinExistence type="predicted"/>
<dbReference type="Gene3D" id="2.60.40.10">
    <property type="entry name" value="Immunoglobulins"/>
    <property type="match status" value="2"/>
</dbReference>
<evidence type="ECO:0000256" key="2">
    <source>
        <dbReference type="SAM" id="MobiDB-lite"/>
    </source>
</evidence>
<dbReference type="InterPro" id="IPR050964">
    <property type="entry name" value="Striated_Muscle_Regulatory"/>
</dbReference>
<dbReference type="EMBL" id="VBOW01000051">
    <property type="protein sequence ID" value="TMQ57771.1"/>
    <property type="molecule type" value="Genomic_DNA"/>
</dbReference>
<dbReference type="InterPro" id="IPR036116">
    <property type="entry name" value="FN3_sf"/>
</dbReference>
<comment type="caution">
    <text evidence="4">The sequence shown here is derived from an EMBL/GenBank/DDBJ whole genome shotgun (WGS) entry which is preliminary data.</text>
</comment>
<dbReference type="InterPro" id="IPR003961">
    <property type="entry name" value="FN3_dom"/>
</dbReference>
<dbReference type="SUPFAM" id="SSF49265">
    <property type="entry name" value="Fibronectin type III"/>
    <property type="match status" value="1"/>
</dbReference>
<feature type="domain" description="Fibronectin type-III" evidence="3">
    <location>
        <begin position="179"/>
        <end position="285"/>
    </location>
</feature>
<feature type="region of interest" description="Disordered" evidence="2">
    <location>
        <begin position="298"/>
        <end position="320"/>
    </location>
</feature>
<dbReference type="AlphaFoldDB" id="A0A538T2B0"/>
<evidence type="ECO:0000313" key="5">
    <source>
        <dbReference type="Proteomes" id="UP000316852"/>
    </source>
</evidence>
<dbReference type="CDD" id="cd00063">
    <property type="entry name" value="FN3"/>
    <property type="match status" value="1"/>
</dbReference>
<dbReference type="PANTHER" id="PTHR13817:SF73">
    <property type="entry name" value="FIBRONECTIN TYPE-III DOMAIN-CONTAINING PROTEIN"/>
    <property type="match status" value="1"/>
</dbReference>
<sequence>MDLLETWRLGHFCSTTLQRGRTSMPIHARSATHLDANAASNELWPLFRWLAPLIFTLVYLSIGVGPAAGQTAADSTVTVLWTASGDDGNTGTATSYALRYRTVGVTGTDTTSWWNAATSVTGLPAPHAAGATDSMKVRGLTPVTTYYFVLRVADEVPNWSGFSNIAVKTTSGDTTPPAAVADLAVTATTGTSISVRWTAPGDNGATGTAKSYDIRYSTSAITASNWSAATQPTGEPAPAAAGTAQTYTITGLTPSRTYYIAMKTTDDAGNISVLSNVPSGTTADTIAPAPVTDLSLNPDSEPADWTVQAGPEIQMASDAR</sequence>
<organism evidence="4 5">
    <name type="scientific">Eiseniibacteriota bacterium</name>
    <dbReference type="NCBI Taxonomy" id="2212470"/>
    <lineage>
        <taxon>Bacteria</taxon>
        <taxon>Candidatus Eiseniibacteriota</taxon>
    </lineage>
</organism>
<protein>
    <submittedName>
        <fullName evidence="4">Fibronectin type III domain-containing protein</fullName>
    </submittedName>
</protein>
<dbReference type="Pfam" id="PF00041">
    <property type="entry name" value="fn3"/>
    <property type="match status" value="1"/>
</dbReference>
<keyword evidence="1" id="KW-0677">Repeat</keyword>
<dbReference type="Proteomes" id="UP000316852">
    <property type="component" value="Unassembled WGS sequence"/>
</dbReference>